<sequence>MYIFDLDGTLVDSVEAHVEAWREAARRFGRPISREEMRALIGLPAPKIAEIIAGPRASELMELKKRLFLEDYISLVKPFEDVEALAGLRRPIAVVTSSNAVLARAVLERTGLSRYVDFLLGGDEVPRGKPNPDPLYVVASRFGVSPRDMIVVGDTQYDVEMALSAGAVPVCISRDGRICKDGIIHIKSLYELLNKKLFP</sequence>
<reference evidence="2 3" key="1">
    <citation type="journal article" date="2011" name="PLoS ONE">
        <title>The complete genome sequence of Thermoproteus tenax: a physiologically versatile member of the Crenarchaeota.</title>
        <authorList>
            <person name="Siebers B."/>
            <person name="Zaparty M."/>
            <person name="Raddatz G."/>
            <person name="Tjaden B."/>
            <person name="Albers S.V."/>
            <person name="Bell S.D."/>
            <person name="Blombach F."/>
            <person name="Kletzin A."/>
            <person name="Kyrpides N."/>
            <person name="Lanz C."/>
            <person name="Plagens A."/>
            <person name="Rampp M."/>
            <person name="Rosinus A."/>
            <person name="von Jan M."/>
            <person name="Makarova K.S."/>
            <person name="Klenk H.P."/>
            <person name="Schuster S.C."/>
            <person name="Hensel R."/>
        </authorList>
    </citation>
    <scope>NUCLEOTIDE SEQUENCE [LARGE SCALE GENOMIC DNA]</scope>
    <source>
        <strain evidence="3">ATCC 35583 / DSM 2078 / JCM 9277 / NBRC 100435 / Kra 1</strain>
    </source>
</reference>
<evidence type="ECO:0000256" key="1">
    <source>
        <dbReference type="ARBA" id="ARBA00007958"/>
    </source>
</evidence>
<dbReference type="GeneID" id="11262337"/>
<accession>G4RKJ3</accession>
<dbReference type="PANTHER" id="PTHR43434:SF1">
    <property type="entry name" value="PHOSPHOGLYCOLATE PHOSPHATASE"/>
    <property type="match status" value="1"/>
</dbReference>
<dbReference type="PATRIC" id="fig|768679.9.peg.1479"/>
<evidence type="ECO:0000313" key="3">
    <source>
        <dbReference type="Proteomes" id="UP000002654"/>
    </source>
</evidence>
<dbReference type="InterPro" id="IPR006439">
    <property type="entry name" value="HAD-SF_hydro_IA"/>
</dbReference>
<dbReference type="PaxDb" id="768679-TTX_1459"/>
<dbReference type="NCBIfam" id="TIGR01509">
    <property type="entry name" value="HAD-SF-IA-v3"/>
    <property type="match status" value="1"/>
</dbReference>
<keyword evidence="2" id="KW-0378">Hydrolase</keyword>
<evidence type="ECO:0000313" key="2">
    <source>
        <dbReference type="EMBL" id="CCC82088.1"/>
    </source>
</evidence>
<proteinExistence type="inferred from homology"/>
<dbReference type="InterPro" id="IPR023214">
    <property type="entry name" value="HAD_sf"/>
</dbReference>
<dbReference type="KEGG" id="ttn:TTX_1459"/>
<dbReference type="PANTHER" id="PTHR43434">
    <property type="entry name" value="PHOSPHOGLYCOLATE PHOSPHATASE"/>
    <property type="match status" value="1"/>
</dbReference>
<protein>
    <submittedName>
        <fullName evidence="2">Phosphoglycolate phosphatase</fullName>
        <ecNumber evidence="2">3.1.3.18</ecNumber>
    </submittedName>
</protein>
<dbReference type="STRING" id="768679.TTX_1459"/>
<dbReference type="EMBL" id="FN869859">
    <property type="protein sequence ID" value="CCC82088.1"/>
    <property type="molecule type" value="Genomic_DNA"/>
</dbReference>
<dbReference type="GO" id="GO:0008967">
    <property type="term" value="F:phosphoglycolate phosphatase activity"/>
    <property type="evidence" value="ECO:0007669"/>
    <property type="project" value="UniProtKB-EC"/>
</dbReference>
<dbReference type="SFLD" id="SFLDG01135">
    <property type="entry name" value="C1.5.6:_HAD__Beta-PGM__Phospha"/>
    <property type="match status" value="1"/>
</dbReference>
<dbReference type="Proteomes" id="UP000002654">
    <property type="component" value="Chromosome"/>
</dbReference>
<dbReference type="InterPro" id="IPR023198">
    <property type="entry name" value="PGP-like_dom2"/>
</dbReference>
<comment type="similarity">
    <text evidence="1">Belongs to the HAD-like hydrolase superfamily.</text>
</comment>
<keyword evidence="3" id="KW-1185">Reference proteome</keyword>
<dbReference type="EC" id="3.1.3.18" evidence="2"/>
<dbReference type="GO" id="GO:0006281">
    <property type="term" value="P:DNA repair"/>
    <property type="evidence" value="ECO:0007669"/>
    <property type="project" value="TreeGrafter"/>
</dbReference>
<dbReference type="InterPro" id="IPR041492">
    <property type="entry name" value="HAD_2"/>
</dbReference>
<dbReference type="AlphaFoldDB" id="G4RKJ3"/>
<dbReference type="SUPFAM" id="SSF56784">
    <property type="entry name" value="HAD-like"/>
    <property type="match status" value="1"/>
</dbReference>
<dbReference type="HOGENOM" id="CLU_045011_19_3_2"/>
<name>G4RKJ3_THETK</name>
<dbReference type="Gene3D" id="1.10.150.240">
    <property type="entry name" value="Putative phosphatase, domain 2"/>
    <property type="match status" value="1"/>
</dbReference>
<dbReference type="Pfam" id="PF13419">
    <property type="entry name" value="HAD_2"/>
    <property type="match status" value="1"/>
</dbReference>
<dbReference type="SFLD" id="SFLDS00003">
    <property type="entry name" value="Haloacid_Dehalogenase"/>
    <property type="match status" value="1"/>
</dbReference>
<dbReference type="RefSeq" id="WP_014127342.1">
    <property type="nucleotide sequence ID" value="NC_016070.1"/>
</dbReference>
<dbReference type="InterPro" id="IPR036412">
    <property type="entry name" value="HAD-like_sf"/>
</dbReference>
<dbReference type="OrthoDB" id="31229at2157"/>
<dbReference type="SFLD" id="SFLDG01129">
    <property type="entry name" value="C1.5:_HAD__Beta-PGM__Phosphata"/>
    <property type="match status" value="1"/>
</dbReference>
<dbReference type="Gene3D" id="3.40.50.1000">
    <property type="entry name" value="HAD superfamily/HAD-like"/>
    <property type="match status" value="1"/>
</dbReference>
<gene>
    <name evidence="2" type="primary">pgp</name>
    <name evidence="2" type="ordered locus">TTX_1459</name>
</gene>
<dbReference type="NCBIfam" id="TIGR01549">
    <property type="entry name" value="HAD-SF-IA-v1"/>
    <property type="match status" value="1"/>
</dbReference>
<dbReference type="InterPro" id="IPR050155">
    <property type="entry name" value="HAD-like_hydrolase_sf"/>
</dbReference>
<organism evidence="2 3">
    <name type="scientific">Thermoproteus tenax (strain ATCC 35583 / DSM 2078 / JCM 9277 / NBRC 100435 / Kra 1)</name>
    <dbReference type="NCBI Taxonomy" id="768679"/>
    <lineage>
        <taxon>Archaea</taxon>
        <taxon>Thermoproteota</taxon>
        <taxon>Thermoprotei</taxon>
        <taxon>Thermoproteales</taxon>
        <taxon>Thermoproteaceae</taxon>
        <taxon>Thermoproteus</taxon>
    </lineage>
</organism>
<dbReference type="eggNOG" id="arCOG02293">
    <property type="taxonomic scope" value="Archaea"/>
</dbReference>